<accession>A0A0P0RKT0</accession>
<gene>
    <name evidence="1" type="ORF">K788_0007278</name>
</gene>
<dbReference type="InterPro" id="IPR007709">
    <property type="entry name" value="N-FG_amidohydro"/>
</dbReference>
<reference evidence="1 2" key="1">
    <citation type="journal article" date="2014" name="Genome Announc.">
        <title>Draft Genome Sequence of the Haloacid-Degrading Burkholderia caribensis Strain MBA4.</title>
        <authorList>
            <person name="Pan Y."/>
            <person name="Kong K.F."/>
            <person name="Tsang J.S."/>
        </authorList>
    </citation>
    <scope>NUCLEOTIDE SEQUENCE [LARGE SCALE GENOMIC DNA]</scope>
    <source>
        <strain evidence="1 2">MBA4</strain>
    </source>
</reference>
<protein>
    <submittedName>
        <fullName evidence="1">N-formylglutamate deformylase</fullName>
    </submittedName>
</protein>
<dbReference type="EMBL" id="CP012747">
    <property type="protein sequence ID" value="ALL69328.1"/>
    <property type="molecule type" value="Genomic_DNA"/>
</dbReference>
<dbReference type="Pfam" id="PF05013">
    <property type="entry name" value="FGase"/>
    <property type="match status" value="1"/>
</dbReference>
<evidence type="ECO:0000313" key="2">
    <source>
        <dbReference type="Proteomes" id="UP000019146"/>
    </source>
</evidence>
<dbReference type="Proteomes" id="UP000019146">
    <property type="component" value="Chromosome 2"/>
</dbReference>
<dbReference type="KEGG" id="bcai:K788_0007278"/>
<organism evidence="1 2">
    <name type="scientific">Paraburkholderia caribensis MBA4</name>
    <dbReference type="NCBI Taxonomy" id="1323664"/>
    <lineage>
        <taxon>Bacteria</taxon>
        <taxon>Pseudomonadati</taxon>
        <taxon>Pseudomonadota</taxon>
        <taxon>Betaproteobacteria</taxon>
        <taxon>Burkholderiales</taxon>
        <taxon>Burkholderiaceae</taxon>
        <taxon>Paraburkholderia</taxon>
    </lineage>
</organism>
<name>A0A0P0RKT0_9BURK</name>
<dbReference type="AlphaFoldDB" id="A0A0P0RKT0"/>
<dbReference type="Gene3D" id="3.40.630.40">
    <property type="entry name" value="Zn-dependent exopeptidases"/>
    <property type="match status" value="1"/>
</dbReference>
<sequence>METDMPNPACETLVRGDSPVLVVTPHTGTALPDALRQHAGWLPVEGRLSDPAGLLLMEAARRCGATLVGARYHPCAIDFMVSAQGPALSVGVDRGGLCRTHTSRGESLYESDRPLTAAEVDSRVEQLWRPFHRAVTGEISRLRAQHDHILMLVPHASWWLSPFRAESMGRDCSIGTDHGKSCDRALVTVLTELATATGRSWVVNGNIADGFTAAHYGDPAAGVHVIDVEISGQWRVDCASLVDRDFAEPPEGSGLPASRDVSASLTDTTMVPLIENFERVLRKLPAATAPDGGRTSRAQQI</sequence>
<proteinExistence type="predicted"/>
<dbReference type="SUPFAM" id="SSF53187">
    <property type="entry name" value="Zn-dependent exopeptidases"/>
    <property type="match status" value="1"/>
</dbReference>
<evidence type="ECO:0000313" key="1">
    <source>
        <dbReference type="EMBL" id="ALL69328.1"/>
    </source>
</evidence>